<protein>
    <submittedName>
        <fullName evidence="1">Uncharacterized protein</fullName>
    </submittedName>
</protein>
<name>A0ABP2MW32_AERSS</name>
<keyword evidence="2" id="KW-1185">Reference proteome</keyword>
<proteinExistence type="predicted"/>
<organism evidence="1 2">
    <name type="scientific">Aeromonas salmonicida subsp. salmonicida 01-B526</name>
    <dbReference type="NCBI Taxonomy" id="1076135"/>
    <lineage>
        <taxon>Bacteria</taxon>
        <taxon>Pseudomonadati</taxon>
        <taxon>Pseudomonadota</taxon>
        <taxon>Gammaproteobacteria</taxon>
        <taxon>Aeromonadales</taxon>
        <taxon>Aeromonadaceae</taxon>
        <taxon>Aeromonas</taxon>
    </lineage>
</organism>
<evidence type="ECO:0000313" key="1">
    <source>
        <dbReference type="EMBL" id="EHI50880.1"/>
    </source>
</evidence>
<sequence>MAVLTDRQATLLVSSSCAEGVVANMVWLRPWRLA</sequence>
<gene>
    <name evidence="1" type="ORF">IYQ_19243</name>
</gene>
<dbReference type="EMBL" id="AGVO01000074">
    <property type="protein sequence ID" value="EHI50880.1"/>
    <property type="molecule type" value="Genomic_DNA"/>
</dbReference>
<dbReference type="Proteomes" id="UP000006428">
    <property type="component" value="Unassembled WGS sequence"/>
</dbReference>
<evidence type="ECO:0000313" key="2">
    <source>
        <dbReference type="Proteomes" id="UP000006428"/>
    </source>
</evidence>
<reference evidence="1 2" key="1">
    <citation type="journal article" date="2012" name="Front. Microbiol.">
        <title>Draft Genome Sequence of the Virulent Strain 01-B526 of the Fish Pathogen Aeromonas salmonicida.</title>
        <authorList>
            <person name="Charette S.J."/>
            <person name="Brochu F."/>
            <person name="Boyle B."/>
            <person name="Filion G."/>
            <person name="Tanaka K.H."/>
            <person name="Derome N."/>
        </authorList>
    </citation>
    <scope>NUCLEOTIDE SEQUENCE [LARGE SCALE GENOMIC DNA]</scope>
    <source>
        <strain evidence="1 2">01-B526</strain>
    </source>
</reference>
<accession>A0ABP2MW32</accession>
<comment type="caution">
    <text evidence="1">The sequence shown here is derived from an EMBL/GenBank/DDBJ whole genome shotgun (WGS) entry which is preliminary data.</text>
</comment>